<evidence type="ECO:0000313" key="3">
    <source>
        <dbReference type="Proteomes" id="UP000320300"/>
    </source>
</evidence>
<feature type="transmembrane region" description="Helical" evidence="1">
    <location>
        <begin position="23"/>
        <end position="47"/>
    </location>
</feature>
<sequence>MEDKIKLIDDKTNMILSRPPGWVYRWGVAVTITSVCLLLFLSFVIPYKESITCKVKFRTTQQILPVLSPVDGFVGEHPFYKNKAIKANQFLFTIYDVSNKEYIDLKAPHSGLFMPAEYNLRGKTYVKKNDTLFYIVPQIKDNRDLYAAASVNAFELSKLNPGNKVQLSISQFGKVIDLFGSVSFISRIPDQKGNYPFFILLENKDIRYLSAGKLIYFNQTGTAEVTYRTEKIFYKLFNFL</sequence>
<name>A0A521D258_9SPHI</name>
<keyword evidence="1" id="KW-0812">Transmembrane</keyword>
<keyword evidence="3" id="KW-1185">Reference proteome</keyword>
<dbReference type="AlphaFoldDB" id="A0A521D258"/>
<keyword evidence="1" id="KW-0472">Membrane</keyword>
<dbReference type="EMBL" id="FXTN01000004">
    <property type="protein sequence ID" value="SMO64980.1"/>
    <property type="molecule type" value="Genomic_DNA"/>
</dbReference>
<organism evidence="2 3">
    <name type="scientific">Pedobacter westerhofensis</name>
    <dbReference type="NCBI Taxonomy" id="425512"/>
    <lineage>
        <taxon>Bacteria</taxon>
        <taxon>Pseudomonadati</taxon>
        <taxon>Bacteroidota</taxon>
        <taxon>Sphingobacteriia</taxon>
        <taxon>Sphingobacteriales</taxon>
        <taxon>Sphingobacteriaceae</taxon>
        <taxon>Pedobacter</taxon>
    </lineage>
</organism>
<dbReference type="OrthoDB" id="7057889at2"/>
<dbReference type="RefSeq" id="WP_142528061.1">
    <property type="nucleotide sequence ID" value="NZ_CBCSJO010000001.1"/>
</dbReference>
<keyword evidence="1" id="KW-1133">Transmembrane helix</keyword>
<accession>A0A521D258</accession>
<evidence type="ECO:0000256" key="1">
    <source>
        <dbReference type="SAM" id="Phobius"/>
    </source>
</evidence>
<reference evidence="2 3" key="1">
    <citation type="submission" date="2017-05" db="EMBL/GenBank/DDBJ databases">
        <authorList>
            <person name="Varghese N."/>
            <person name="Submissions S."/>
        </authorList>
    </citation>
    <scope>NUCLEOTIDE SEQUENCE [LARGE SCALE GENOMIC DNA]</scope>
    <source>
        <strain evidence="2 3">DSM 19036</strain>
    </source>
</reference>
<protein>
    <submittedName>
        <fullName evidence="2">HlyD family secretion protein</fullName>
    </submittedName>
</protein>
<dbReference type="Proteomes" id="UP000320300">
    <property type="component" value="Unassembled WGS sequence"/>
</dbReference>
<gene>
    <name evidence="2" type="ORF">SAMN06265348_104370</name>
</gene>
<proteinExistence type="predicted"/>
<evidence type="ECO:0000313" key="2">
    <source>
        <dbReference type="EMBL" id="SMO64980.1"/>
    </source>
</evidence>